<dbReference type="SUPFAM" id="SSF53474">
    <property type="entry name" value="alpha/beta-Hydrolases"/>
    <property type="match status" value="1"/>
</dbReference>
<dbReference type="Proteomes" id="UP000276776">
    <property type="component" value="Unassembled WGS sequence"/>
</dbReference>
<dbReference type="OrthoDB" id="433474at2759"/>
<proteinExistence type="predicted"/>
<dbReference type="InterPro" id="IPR049492">
    <property type="entry name" value="BD-FAE-like_dom"/>
</dbReference>
<reference evidence="3 4" key="2">
    <citation type="submission" date="2018-11" db="EMBL/GenBank/DDBJ databases">
        <authorList>
            <consortium name="Pathogen Informatics"/>
        </authorList>
    </citation>
    <scope>NUCLEOTIDE SEQUENCE [LARGE SCALE GENOMIC DNA]</scope>
</reference>
<accession>A0A0N5CS89</accession>
<organism evidence="5">
    <name type="scientific">Thelazia callipaeda</name>
    <name type="common">Oriental eyeworm</name>
    <name type="synonym">Parasitic nematode</name>
    <dbReference type="NCBI Taxonomy" id="103827"/>
    <lineage>
        <taxon>Eukaryota</taxon>
        <taxon>Metazoa</taxon>
        <taxon>Ecdysozoa</taxon>
        <taxon>Nematoda</taxon>
        <taxon>Chromadorea</taxon>
        <taxon>Rhabditida</taxon>
        <taxon>Spirurina</taxon>
        <taxon>Spiruromorpha</taxon>
        <taxon>Thelazioidea</taxon>
        <taxon>Thelaziidae</taxon>
        <taxon>Thelazia</taxon>
    </lineage>
</organism>
<keyword evidence="4" id="KW-1185">Reference proteome</keyword>
<evidence type="ECO:0000313" key="3">
    <source>
        <dbReference type="EMBL" id="VDM99384.1"/>
    </source>
</evidence>
<evidence type="ECO:0000313" key="4">
    <source>
        <dbReference type="Proteomes" id="UP000276776"/>
    </source>
</evidence>
<dbReference type="AlphaFoldDB" id="A0A0N5CS89"/>
<name>A0A0N5CS89_THECL</name>
<dbReference type="PANTHER" id="PTHR48081:SF33">
    <property type="entry name" value="KYNURENINE FORMAMIDASE"/>
    <property type="match status" value="1"/>
</dbReference>
<dbReference type="InterPro" id="IPR029058">
    <property type="entry name" value="AB_hydrolase_fold"/>
</dbReference>
<dbReference type="PANTHER" id="PTHR48081">
    <property type="entry name" value="AB HYDROLASE SUPERFAMILY PROTEIN C4A8.06C"/>
    <property type="match status" value="1"/>
</dbReference>
<evidence type="ECO:0000256" key="1">
    <source>
        <dbReference type="ARBA" id="ARBA00022801"/>
    </source>
</evidence>
<evidence type="ECO:0000313" key="5">
    <source>
        <dbReference type="WBParaSite" id="TCLT_0000309001-mRNA-1"/>
    </source>
</evidence>
<dbReference type="EMBL" id="UYYF01000969">
    <property type="protein sequence ID" value="VDM99384.1"/>
    <property type="molecule type" value="Genomic_DNA"/>
</dbReference>
<reference evidence="5" key="1">
    <citation type="submission" date="2017-02" db="UniProtKB">
        <authorList>
            <consortium name="WormBaseParasite"/>
        </authorList>
    </citation>
    <scope>IDENTIFICATION</scope>
</reference>
<dbReference type="STRING" id="103827.A0A0N5CS89"/>
<sequence>MQCKHGIRCTEQECLFSPSHWSSSFKSPQMVIQSFITCMQCCYQNNLRSIHLQQAIPYGDGNQKIDIWGDENESNAGIVLLHGGYWKEGSRKLFTSPVNLLTNEGFVVACVGYDFATVIPLREIIIQVRKAFILILFQKFLAGRWSSKKLLIAGHSAGAHLAIAALLSMENTSLYEKIVLFSGIYDLYPLVGTYIGNDINLNWREAEIASTVNLDGLSAKLLAIVAAEESPKFIEQSMRIVQNYLRKRPALQLYDCCKIISNVDHFSLITSLSDSDSESSKALLHFIQQKHLF</sequence>
<dbReference type="Pfam" id="PF20434">
    <property type="entry name" value="BD-FAE"/>
    <property type="match status" value="1"/>
</dbReference>
<evidence type="ECO:0000259" key="2">
    <source>
        <dbReference type="Pfam" id="PF20434"/>
    </source>
</evidence>
<dbReference type="OMA" id="RQSRDFA"/>
<dbReference type="WBParaSite" id="TCLT_0000309001-mRNA-1">
    <property type="protein sequence ID" value="TCLT_0000309001-mRNA-1"/>
    <property type="gene ID" value="TCLT_0000309001"/>
</dbReference>
<dbReference type="GO" id="GO:0004061">
    <property type="term" value="F:arylformamidase activity"/>
    <property type="evidence" value="ECO:0007669"/>
    <property type="project" value="TreeGrafter"/>
</dbReference>
<protein>
    <submittedName>
        <fullName evidence="5">Abhydrolase_3 domain-containing protein</fullName>
    </submittedName>
</protein>
<gene>
    <name evidence="3" type="ORF">TCLT_LOCUS3090</name>
</gene>
<feature type="domain" description="BD-FAE-like" evidence="2">
    <location>
        <begin position="73"/>
        <end position="177"/>
    </location>
</feature>
<keyword evidence="1" id="KW-0378">Hydrolase</keyword>
<dbReference type="Gene3D" id="3.40.50.1820">
    <property type="entry name" value="alpha/beta hydrolase"/>
    <property type="match status" value="1"/>
</dbReference>
<dbReference type="InterPro" id="IPR050300">
    <property type="entry name" value="GDXG_lipolytic_enzyme"/>
</dbReference>